<dbReference type="AlphaFoldDB" id="A0AAE4FQJ4"/>
<dbReference type="PANTHER" id="PTHR34107">
    <property type="entry name" value="SLL0198 PROTEIN-RELATED"/>
    <property type="match status" value="1"/>
</dbReference>
<feature type="domain" description="Putative restriction endonuclease" evidence="1">
    <location>
        <begin position="11"/>
        <end position="180"/>
    </location>
</feature>
<evidence type="ECO:0000313" key="2">
    <source>
        <dbReference type="EMBL" id="MDS3860388.1"/>
    </source>
</evidence>
<dbReference type="GO" id="GO:0004519">
    <property type="term" value="F:endonuclease activity"/>
    <property type="evidence" value="ECO:0007669"/>
    <property type="project" value="UniProtKB-KW"/>
</dbReference>
<accession>A0AAE4FQJ4</accession>
<dbReference type="CDD" id="cd06260">
    <property type="entry name" value="DUF820-like"/>
    <property type="match status" value="1"/>
</dbReference>
<keyword evidence="3" id="KW-1185">Reference proteome</keyword>
<dbReference type="PANTHER" id="PTHR34107:SF2">
    <property type="entry name" value="SLL0888 PROTEIN"/>
    <property type="match status" value="1"/>
</dbReference>
<organism evidence="2 3">
    <name type="scientific">Pseudocalidococcus azoricus BACA0444</name>
    <dbReference type="NCBI Taxonomy" id="2918990"/>
    <lineage>
        <taxon>Bacteria</taxon>
        <taxon>Bacillati</taxon>
        <taxon>Cyanobacteriota</taxon>
        <taxon>Cyanophyceae</taxon>
        <taxon>Acaryochloridales</taxon>
        <taxon>Thermosynechococcaceae</taxon>
        <taxon>Pseudocalidococcus</taxon>
        <taxon>Pseudocalidococcus azoricus</taxon>
    </lineage>
</organism>
<keyword evidence="2" id="KW-0540">Nuclease</keyword>
<dbReference type="RefSeq" id="WP_322877666.1">
    <property type="nucleotide sequence ID" value="NZ_JAVMIP010000004.1"/>
</dbReference>
<protein>
    <submittedName>
        <fullName evidence="2">Uma2 family endonuclease</fullName>
    </submittedName>
</protein>
<keyword evidence="2" id="KW-0378">Hydrolase</keyword>
<evidence type="ECO:0000259" key="1">
    <source>
        <dbReference type="Pfam" id="PF05685"/>
    </source>
</evidence>
<dbReference type="EMBL" id="JAVMIP010000004">
    <property type="protein sequence ID" value="MDS3860388.1"/>
    <property type="molecule type" value="Genomic_DNA"/>
</dbReference>
<sequence>MLTTQSIVTFAEYLDNAAKSNTCYELVQGNLVPMTPATFLHTWIAKFLERLFDQQIMTHSYSWVTYRETVGLRIGTNTVRLPDVVVAPLSAVENLKMNSSVIQSAVPLVVETISPSLIHENYQAKLQDYQSINVQEYWIVNPLELNKVSIYKGQDNNYQLTIFEQNQPIQSQVFPELKVTPNQIFAASAQGC</sequence>
<dbReference type="InterPro" id="IPR008538">
    <property type="entry name" value="Uma2"/>
</dbReference>
<comment type="caution">
    <text evidence="2">The sequence shown here is derived from an EMBL/GenBank/DDBJ whole genome shotgun (WGS) entry which is preliminary data.</text>
</comment>
<dbReference type="Gene3D" id="3.90.1570.10">
    <property type="entry name" value="tt1808, chain A"/>
    <property type="match status" value="1"/>
</dbReference>
<dbReference type="Pfam" id="PF05685">
    <property type="entry name" value="Uma2"/>
    <property type="match status" value="1"/>
</dbReference>
<name>A0AAE4FQJ4_9CYAN</name>
<dbReference type="Proteomes" id="UP001268256">
    <property type="component" value="Unassembled WGS sequence"/>
</dbReference>
<dbReference type="SUPFAM" id="SSF52980">
    <property type="entry name" value="Restriction endonuclease-like"/>
    <property type="match status" value="1"/>
</dbReference>
<dbReference type="InterPro" id="IPR012296">
    <property type="entry name" value="Nuclease_put_TT1808"/>
</dbReference>
<reference evidence="3" key="1">
    <citation type="submission" date="2023-07" db="EMBL/GenBank/DDBJ databases">
        <authorList>
            <person name="Luz R."/>
            <person name="Cordeiro R."/>
            <person name="Fonseca A."/>
            <person name="Goncalves V."/>
        </authorList>
    </citation>
    <scope>NUCLEOTIDE SEQUENCE [LARGE SCALE GENOMIC DNA]</scope>
    <source>
        <strain evidence="3">BACA0444</strain>
    </source>
</reference>
<dbReference type="InterPro" id="IPR011335">
    <property type="entry name" value="Restrct_endonuc-II-like"/>
</dbReference>
<evidence type="ECO:0000313" key="3">
    <source>
        <dbReference type="Proteomes" id="UP001268256"/>
    </source>
</evidence>
<proteinExistence type="predicted"/>
<gene>
    <name evidence="2" type="ORF">RIF25_06155</name>
</gene>
<keyword evidence="2" id="KW-0255">Endonuclease</keyword>